<gene>
    <name evidence="2" type="ORF">EJ02DRAFT_46480</name>
</gene>
<proteinExistence type="predicted"/>
<dbReference type="Proteomes" id="UP000800038">
    <property type="component" value="Unassembled WGS sequence"/>
</dbReference>
<dbReference type="EMBL" id="ML976009">
    <property type="protein sequence ID" value="KAF1945536.1"/>
    <property type="molecule type" value="Genomic_DNA"/>
</dbReference>
<dbReference type="OrthoDB" id="5330058at2759"/>
<evidence type="ECO:0000313" key="2">
    <source>
        <dbReference type="EMBL" id="KAF1945536.1"/>
    </source>
</evidence>
<evidence type="ECO:0000256" key="1">
    <source>
        <dbReference type="SAM" id="MobiDB-lite"/>
    </source>
</evidence>
<accession>A0A6A5T440</accession>
<feature type="compositionally biased region" description="Low complexity" evidence="1">
    <location>
        <begin position="555"/>
        <end position="565"/>
    </location>
</feature>
<feature type="compositionally biased region" description="Polar residues" evidence="1">
    <location>
        <begin position="571"/>
        <end position="593"/>
    </location>
</feature>
<keyword evidence="3" id="KW-1185">Reference proteome</keyword>
<protein>
    <submittedName>
        <fullName evidence="2">Uncharacterized protein</fullName>
    </submittedName>
</protein>
<feature type="region of interest" description="Disordered" evidence="1">
    <location>
        <begin position="358"/>
        <end position="475"/>
    </location>
</feature>
<feature type="region of interest" description="Disordered" evidence="1">
    <location>
        <begin position="546"/>
        <end position="624"/>
    </location>
</feature>
<dbReference type="AlphaFoldDB" id="A0A6A5T440"/>
<name>A0A6A5T440_9PLEO</name>
<evidence type="ECO:0000313" key="3">
    <source>
        <dbReference type="Proteomes" id="UP000800038"/>
    </source>
</evidence>
<sequence length="657" mass="72895">MWVQNLPSRHLGVAGHGHPSPSKFIDDTQRLQDLLAGLVFDIDLRGMAASSAASLATMHFPRLRQSPSKEHAISHLDVVSCWKGISNAQALELTLWERLFQHCLKMQIEDCLRLAVVTQLSSSGELVDKTTLLPRIIQCLPDPHVRSVAIDVEKLIRDMIETFYADHTSEVAARNFRWSLGSQDLSSFVYNFLFTQDCFTHAVAGPLLCIEFSCYLYTDPVLTILADVIWQSPDIRFGHLPEQLGSGERYSIAPYHVVPSMGLDDSNYVTFPTSVNYTVKLSSSPITWDPEGDCFRAQAPDAMDKETQQSTAAETVICARIVTTFSDSVRFDRVSRYLIKIEVADNPHVAAAKGHDFQQPGTQMAPWVSSHTTTPLSKIRHSTTRFIPAIGDRAREKMPRHNSLFDDEEADYPNTEPQSPNKRKASQPQASPSKKRRDSEGYLEALSLDGARQPASLPSQYSCPEATEPADNHAITGNKSMIAALEIALDWAKGSQAKKPKVLKPSGQKLPHRRIDSECKAVVPVTRAHPLGTKFAFIMERMRAERNASGKKLPSPSTSYDSSDASDLEVSISSQAGSNNSDDSEQLQRQIQDNYREFEDQAKRKAAGECCETSENRAPGVRGDTADVDFESVFLEDSEAEGWSWMSEGMKSPDSVD</sequence>
<feature type="compositionally biased region" description="Basic and acidic residues" evidence="1">
    <location>
        <begin position="594"/>
        <end position="607"/>
    </location>
</feature>
<feature type="compositionally biased region" description="Polar residues" evidence="1">
    <location>
        <begin position="415"/>
        <end position="432"/>
    </location>
</feature>
<reference evidence="2" key="1">
    <citation type="journal article" date="2020" name="Stud. Mycol.">
        <title>101 Dothideomycetes genomes: a test case for predicting lifestyles and emergence of pathogens.</title>
        <authorList>
            <person name="Haridas S."/>
            <person name="Albert R."/>
            <person name="Binder M."/>
            <person name="Bloem J."/>
            <person name="Labutti K."/>
            <person name="Salamov A."/>
            <person name="Andreopoulos B."/>
            <person name="Baker S."/>
            <person name="Barry K."/>
            <person name="Bills G."/>
            <person name="Bluhm B."/>
            <person name="Cannon C."/>
            <person name="Castanera R."/>
            <person name="Culley D."/>
            <person name="Daum C."/>
            <person name="Ezra D."/>
            <person name="Gonzalez J."/>
            <person name="Henrissat B."/>
            <person name="Kuo A."/>
            <person name="Liang C."/>
            <person name="Lipzen A."/>
            <person name="Lutzoni F."/>
            <person name="Magnuson J."/>
            <person name="Mondo S."/>
            <person name="Nolan M."/>
            <person name="Ohm R."/>
            <person name="Pangilinan J."/>
            <person name="Park H.-J."/>
            <person name="Ramirez L."/>
            <person name="Alfaro M."/>
            <person name="Sun H."/>
            <person name="Tritt A."/>
            <person name="Yoshinaga Y."/>
            <person name="Zwiers L.-H."/>
            <person name="Turgeon B."/>
            <person name="Goodwin S."/>
            <person name="Spatafora J."/>
            <person name="Crous P."/>
            <person name="Grigoriev I."/>
        </authorList>
    </citation>
    <scope>NUCLEOTIDE SEQUENCE</scope>
    <source>
        <strain evidence="2">CBS 161.51</strain>
    </source>
</reference>
<organism evidence="2 3">
    <name type="scientific">Clathrospora elynae</name>
    <dbReference type="NCBI Taxonomy" id="706981"/>
    <lineage>
        <taxon>Eukaryota</taxon>
        <taxon>Fungi</taxon>
        <taxon>Dikarya</taxon>
        <taxon>Ascomycota</taxon>
        <taxon>Pezizomycotina</taxon>
        <taxon>Dothideomycetes</taxon>
        <taxon>Pleosporomycetidae</taxon>
        <taxon>Pleosporales</taxon>
        <taxon>Diademaceae</taxon>
        <taxon>Clathrospora</taxon>
    </lineage>
</organism>